<feature type="transmembrane region" description="Helical" evidence="6">
    <location>
        <begin position="7"/>
        <end position="30"/>
    </location>
</feature>
<keyword evidence="8" id="KW-1185">Reference proteome</keyword>
<feature type="transmembrane region" description="Helical" evidence="6">
    <location>
        <begin position="78"/>
        <end position="100"/>
    </location>
</feature>
<feature type="transmembrane region" description="Helical" evidence="6">
    <location>
        <begin position="281"/>
        <end position="302"/>
    </location>
</feature>
<sequence>MLVKNSSIYVLAKAIPGLMAFTALAVYTHLLTPQEYGIYTLIFSAALFLHSAVFNWLPVGMMRFWPGGTYKDSAFISTLGVIYLRLLTPIGVIIVLALLILGWDYILQIMAGVLLLTGFAVLTIGQQLQSAQMLPNRYAIMTISYSSLALAFGAALAYFGFGPTGVVIGVACGMLLPAVVISARSWALFDRTLYTPELTQKLLMYGMPLAASFFLDEVANLSDRYMLAWLVDEAEAGKYAVGYDLAGNSIMMVMNAINLAAYPMIVKLLDQKGKEAALEYFNTYVILLLGISIPAVMGLSLVGPGLVDMMIGEEYRESVTLILPWVASAIFFMGLGAFYFHLPFQLGNKNFGIFRIAGATAVLNLALNFWLIPKMGMHGAAIATLLSFMFSAALGFIYGRKVFPIPFPGKEVGKIIIATLFMGFCLWFLKDLRGWDWLALQMVVGLGSYGVASYLLNIGGIKQVIKARYAG</sequence>
<comment type="subcellular location">
    <subcellularLocation>
        <location evidence="1">Cell membrane</location>
        <topology evidence="1">Multi-pass membrane protein</topology>
    </subcellularLocation>
</comment>
<keyword evidence="4 6" id="KW-1133">Transmembrane helix</keyword>
<feature type="transmembrane region" description="Helical" evidence="6">
    <location>
        <begin position="106"/>
        <end position="126"/>
    </location>
</feature>
<keyword evidence="5 6" id="KW-0472">Membrane</keyword>
<accession>A0A317CIW0</accession>
<dbReference type="InterPro" id="IPR050833">
    <property type="entry name" value="Poly_Biosynth_Transport"/>
</dbReference>
<keyword evidence="2" id="KW-1003">Cell membrane</keyword>
<feature type="transmembrane region" description="Helical" evidence="6">
    <location>
        <begin position="165"/>
        <end position="186"/>
    </location>
</feature>
<evidence type="ECO:0000256" key="4">
    <source>
        <dbReference type="ARBA" id="ARBA00022989"/>
    </source>
</evidence>
<feature type="transmembrane region" description="Helical" evidence="6">
    <location>
        <begin position="322"/>
        <end position="340"/>
    </location>
</feature>
<evidence type="ECO:0000256" key="3">
    <source>
        <dbReference type="ARBA" id="ARBA00022692"/>
    </source>
</evidence>
<evidence type="ECO:0000256" key="6">
    <source>
        <dbReference type="SAM" id="Phobius"/>
    </source>
</evidence>
<name>A0A317CIW0_9GAMM</name>
<dbReference type="AlphaFoldDB" id="A0A317CIW0"/>
<dbReference type="EMBL" id="QGKL01000011">
    <property type="protein sequence ID" value="PWQ98494.1"/>
    <property type="molecule type" value="Genomic_DNA"/>
</dbReference>
<keyword evidence="3 6" id="KW-0812">Transmembrane</keyword>
<dbReference type="OrthoDB" id="5906224at2"/>
<dbReference type="RefSeq" id="WP_109822012.1">
    <property type="nucleotide sequence ID" value="NZ_QGKL01000011.1"/>
</dbReference>
<feature type="transmembrane region" description="Helical" evidence="6">
    <location>
        <begin position="378"/>
        <end position="399"/>
    </location>
</feature>
<dbReference type="Proteomes" id="UP000245506">
    <property type="component" value="Unassembled WGS sequence"/>
</dbReference>
<proteinExistence type="predicted"/>
<evidence type="ECO:0000256" key="1">
    <source>
        <dbReference type="ARBA" id="ARBA00004651"/>
    </source>
</evidence>
<feature type="transmembrane region" description="Helical" evidence="6">
    <location>
        <begin position="138"/>
        <end position="159"/>
    </location>
</feature>
<dbReference type="PANTHER" id="PTHR30250:SF31">
    <property type="entry name" value="INNER MEMBRANE PROTEIN YGHQ"/>
    <property type="match status" value="1"/>
</dbReference>
<feature type="transmembrane region" description="Helical" evidence="6">
    <location>
        <begin position="411"/>
        <end position="429"/>
    </location>
</feature>
<gene>
    <name evidence="7" type="ORF">DKT75_03315</name>
</gene>
<reference evidence="7 8" key="1">
    <citation type="submission" date="2018-05" db="EMBL/GenBank/DDBJ databases">
        <title>Leucothrix arctica sp. nov., isolated from Arctic seawater.</title>
        <authorList>
            <person name="Choi A."/>
            <person name="Baek K."/>
        </authorList>
    </citation>
    <scope>NUCLEOTIDE SEQUENCE [LARGE SCALE GENOMIC DNA]</scope>
    <source>
        <strain evidence="7 8">IMCC9719</strain>
    </source>
</reference>
<evidence type="ECO:0000313" key="8">
    <source>
        <dbReference type="Proteomes" id="UP000245506"/>
    </source>
</evidence>
<dbReference type="Pfam" id="PF13440">
    <property type="entry name" value="Polysacc_synt_3"/>
    <property type="match status" value="1"/>
</dbReference>
<organism evidence="7 8">
    <name type="scientific">Leucothrix arctica</name>
    <dbReference type="NCBI Taxonomy" id="1481894"/>
    <lineage>
        <taxon>Bacteria</taxon>
        <taxon>Pseudomonadati</taxon>
        <taxon>Pseudomonadota</taxon>
        <taxon>Gammaproteobacteria</taxon>
        <taxon>Thiotrichales</taxon>
        <taxon>Thiotrichaceae</taxon>
        <taxon>Leucothrix</taxon>
    </lineage>
</organism>
<evidence type="ECO:0000256" key="5">
    <source>
        <dbReference type="ARBA" id="ARBA00023136"/>
    </source>
</evidence>
<dbReference type="GO" id="GO:0005886">
    <property type="term" value="C:plasma membrane"/>
    <property type="evidence" value="ECO:0007669"/>
    <property type="project" value="UniProtKB-SubCell"/>
</dbReference>
<feature type="transmembrane region" description="Helical" evidence="6">
    <location>
        <begin position="36"/>
        <end position="57"/>
    </location>
</feature>
<feature type="transmembrane region" description="Helical" evidence="6">
    <location>
        <begin position="435"/>
        <end position="456"/>
    </location>
</feature>
<protein>
    <submittedName>
        <fullName evidence="7">Uncharacterized protein</fullName>
    </submittedName>
</protein>
<feature type="transmembrane region" description="Helical" evidence="6">
    <location>
        <begin position="352"/>
        <end position="372"/>
    </location>
</feature>
<evidence type="ECO:0000256" key="2">
    <source>
        <dbReference type="ARBA" id="ARBA00022475"/>
    </source>
</evidence>
<dbReference type="PANTHER" id="PTHR30250">
    <property type="entry name" value="PST FAMILY PREDICTED COLANIC ACID TRANSPORTER"/>
    <property type="match status" value="1"/>
</dbReference>
<evidence type="ECO:0000313" key="7">
    <source>
        <dbReference type="EMBL" id="PWQ98494.1"/>
    </source>
</evidence>
<comment type="caution">
    <text evidence="7">The sequence shown here is derived from an EMBL/GenBank/DDBJ whole genome shotgun (WGS) entry which is preliminary data.</text>
</comment>